<dbReference type="Proteomes" id="UP000636800">
    <property type="component" value="Unassembled WGS sequence"/>
</dbReference>
<dbReference type="EMBL" id="JADCNL010000014">
    <property type="protein sequence ID" value="KAG0453343.1"/>
    <property type="molecule type" value="Genomic_DNA"/>
</dbReference>
<gene>
    <name evidence="1" type="ORF">HPP92_026007</name>
</gene>
<comment type="caution">
    <text evidence="1">The sequence shown here is derived from an EMBL/GenBank/DDBJ whole genome shotgun (WGS) entry which is preliminary data.</text>
</comment>
<name>A0A835PIK9_VANPL</name>
<reference evidence="1 2" key="1">
    <citation type="journal article" date="2020" name="Nat. Food">
        <title>A phased Vanilla planifolia genome enables genetic improvement of flavour and production.</title>
        <authorList>
            <person name="Hasing T."/>
            <person name="Tang H."/>
            <person name="Brym M."/>
            <person name="Khazi F."/>
            <person name="Huang T."/>
            <person name="Chambers A.H."/>
        </authorList>
    </citation>
    <scope>NUCLEOTIDE SEQUENCE [LARGE SCALE GENOMIC DNA]</scope>
    <source>
        <tissue evidence="1">Leaf</tissue>
    </source>
</reference>
<protein>
    <submittedName>
        <fullName evidence="1">Uncharacterized protein</fullName>
    </submittedName>
</protein>
<evidence type="ECO:0000313" key="2">
    <source>
        <dbReference type="Proteomes" id="UP000636800"/>
    </source>
</evidence>
<accession>A0A835PIK9</accession>
<keyword evidence="2" id="KW-1185">Reference proteome</keyword>
<dbReference type="OrthoDB" id="1606438at2759"/>
<organism evidence="1 2">
    <name type="scientific">Vanilla planifolia</name>
    <name type="common">Vanilla</name>
    <dbReference type="NCBI Taxonomy" id="51239"/>
    <lineage>
        <taxon>Eukaryota</taxon>
        <taxon>Viridiplantae</taxon>
        <taxon>Streptophyta</taxon>
        <taxon>Embryophyta</taxon>
        <taxon>Tracheophyta</taxon>
        <taxon>Spermatophyta</taxon>
        <taxon>Magnoliopsida</taxon>
        <taxon>Liliopsida</taxon>
        <taxon>Asparagales</taxon>
        <taxon>Orchidaceae</taxon>
        <taxon>Vanilloideae</taxon>
        <taxon>Vanilleae</taxon>
        <taxon>Vanilla</taxon>
    </lineage>
</organism>
<sequence>MEWKAKVIGKGKRSNTKQRTELEEYVDEEQRKLGFDGGRNWLDGEWWRSGGRGLAKLGSGNGGGVKIKVGKSCAWRSEARSASAGTTVKVTKNVGNLNPKIWHISE</sequence>
<evidence type="ECO:0000313" key="1">
    <source>
        <dbReference type="EMBL" id="KAG0453343.1"/>
    </source>
</evidence>
<dbReference type="AlphaFoldDB" id="A0A835PIK9"/>
<proteinExistence type="predicted"/>